<organism evidence="2">
    <name type="scientific">Brassica cretica</name>
    <name type="common">Mustard</name>
    <dbReference type="NCBI Taxonomy" id="69181"/>
    <lineage>
        <taxon>Eukaryota</taxon>
        <taxon>Viridiplantae</taxon>
        <taxon>Streptophyta</taxon>
        <taxon>Embryophyta</taxon>
        <taxon>Tracheophyta</taxon>
        <taxon>Spermatophyta</taxon>
        <taxon>Magnoliopsida</taxon>
        <taxon>eudicotyledons</taxon>
        <taxon>Gunneridae</taxon>
        <taxon>Pentapetalae</taxon>
        <taxon>rosids</taxon>
        <taxon>malvids</taxon>
        <taxon>Brassicales</taxon>
        <taxon>Brassicaceae</taxon>
        <taxon>Brassiceae</taxon>
        <taxon>Brassica</taxon>
    </lineage>
</organism>
<feature type="region of interest" description="Disordered" evidence="1">
    <location>
        <begin position="25"/>
        <end position="189"/>
    </location>
</feature>
<feature type="compositionally biased region" description="Acidic residues" evidence="1">
    <location>
        <begin position="106"/>
        <end position="122"/>
    </location>
</feature>
<accession>A0A8S9GP20</accession>
<gene>
    <name evidence="2" type="ORF">F2Q70_00021732</name>
</gene>
<feature type="compositionally biased region" description="Basic residues" evidence="1">
    <location>
        <begin position="46"/>
        <end position="56"/>
    </location>
</feature>
<evidence type="ECO:0000256" key="1">
    <source>
        <dbReference type="SAM" id="MobiDB-lite"/>
    </source>
</evidence>
<feature type="region of interest" description="Disordered" evidence="1">
    <location>
        <begin position="361"/>
        <end position="394"/>
    </location>
</feature>
<evidence type="ECO:0000313" key="2">
    <source>
        <dbReference type="EMBL" id="KAF2546008.1"/>
    </source>
</evidence>
<feature type="compositionally biased region" description="Basic and acidic residues" evidence="1">
    <location>
        <begin position="123"/>
        <end position="134"/>
    </location>
</feature>
<sequence>MGQIQGISTLRDLIAMIAAQLRLTGGEGPSMTVPRVDEVPPSSTKGARKGKKRKRAGSSTGVERSAEETSDVPPSGELQKKKKTNRRSIGEQSENVDEPTEHEGEVQEEELQPEEEASEAEVSEERNDEERASEGEEFETSLNAARPDDSEEESEGSPLLIRRRDDEAGSEARSPAPTFPRERSPVPIKEGAVQIGTSSRGTAILRRVPGVNFPDKVDFHYEGSTPLVYVPEKCGEFLRQLRGRAKPLPAAKDLIFGSEYEEAVRAKLLGDGTMNIVIDKYDTALKGALGELELAKKEFAQKEEASARQLNESRADLEKLNGTVSRIIARRDEFKAELEASRGVIRELERKNAELERKRASLAATHEREMKNGQGEYSDQPDPCDGSEPRVIQK</sequence>
<comment type="caution">
    <text evidence="2">The sequence shown here is derived from an EMBL/GenBank/DDBJ whole genome shotgun (WGS) entry which is preliminary data.</text>
</comment>
<protein>
    <submittedName>
        <fullName evidence="2">Uncharacterized protein</fullName>
    </submittedName>
</protein>
<reference evidence="2" key="1">
    <citation type="submission" date="2019-12" db="EMBL/GenBank/DDBJ databases">
        <title>Genome sequencing and annotation of Brassica cretica.</title>
        <authorList>
            <person name="Studholme D.J."/>
            <person name="Sarris P.F."/>
        </authorList>
    </citation>
    <scope>NUCLEOTIDE SEQUENCE</scope>
    <source>
        <strain evidence="2">PFS-102/07</strain>
        <tissue evidence="2">Leaf</tissue>
    </source>
</reference>
<dbReference type="AlphaFoldDB" id="A0A8S9GP20"/>
<dbReference type="EMBL" id="QGKY02001925">
    <property type="protein sequence ID" value="KAF2546008.1"/>
    <property type="molecule type" value="Genomic_DNA"/>
</dbReference>
<feature type="compositionally biased region" description="Basic and acidic residues" evidence="1">
    <location>
        <begin position="361"/>
        <end position="371"/>
    </location>
</feature>
<name>A0A8S9GP20_BRACR</name>
<proteinExistence type="predicted"/>